<feature type="signal peptide" evidence="1">
    <location>
        <begin position="1"/>
        <end position="18"/>
    </location>
</feature>
<feature type="chain" id="PRO_5013903501" description="Secreted protein" evidence="1">
    <location>
        <begin position="19"/>
        <end position="108"/>
    </location>
</feature>
<protein>
    <recommendedName>
        <fullName evidence="4">Secreted protein</fullName>
    </recommendedName>
</protein>
<sequence length="108" mass="11541">MVFLRVLCFIVLLQMVEACLIPRCCCPVPCPVPCPMPCPMPVGLPIPVPVRPCPPPTKPCCCFLTSPSMALATTTAPIGVPDVVVGSCGSFFRVDSKSANRMIFLSLF</sequence>
<evidence type="ECO:0000313" key="2">
    <source>
        <dbReference type="EMBL" id="PIO73526.1"/>
    </source>
</evidence>
<gene>
    <name evidence="2" type="ORF">TELCIR_04498</name>
</gene>
<dbReference type="Proteomes" id="UP000230423">
    <property type="component" value="Unassembled WGS sequence"/>
</dbReference>
<dbReference type="EMBL" id="KZ345438">
    <property type="protein sequence ID" value="PIO73526.1"/>
    <property type="molecule type" value="Genomic_DNA"/>
</dbReference>
<dbReference type="AlphaFoldDB" id="A0A2G9UTP9"/>
<evidence type="ECO:0000313" key="3">
    <source>
        <dbReference type="Proteomes" id="UP000230423"/>
    </source>
</evidence>
<organism evidence="2 3">
    <name type="scientific">Teladorsagia circumcincta</name>
    <name type="common">Brown stomach worm</name>
    <name type="synonym">Ostertagia circumcincta</name>
    <dbReference type="NCBI Taxonomy" id="45464"/>
    <lineage>
        <taxon>Eukaryota</taxon>
        <taxon>Metazoa</taxon>
        <taxon>Ecdysozoa</taxon>
        <taxon>Nematoda</taxon>
        <taxon>Chromadorea</taxon>
        <taxon>Rhabditida</taxon>
        <taxon>Rhabditina</taxon>
        <taxon>Rhabditomorpha</taxon>
        <taxon>Strongyloidea</taxon>
        <taxon>Trichostrongylidae</taxon>
        <taxon>Teladorsagia</taxon>
    </lineage>
</organism>
<reference evidence="2 3" key="1">
    <citation type="submission" date="2015-09" db="EMBL/GenBank/DDBJ databases">
        <title>Draft genome of the parasitic nematode Teladorsagia circumcincta isolate WARC Sus (inbred).</title>
        <authorList>
            <person name="Mitreva M."/>
        </authorList>
    </citation>
    <scope>NUCLEOTIDE SEQUENCE [LARGE SCALE GENOMIC DNA]</scope>
    <source>
        <strain evidence="2 3">S</strain>
    </source>
</reference>
<proteinExistence type="predicted"/>
<keyword evidence="1" id="KW-0732">Signal</keyword>
<evidence type="ECO:0008006" key="4">
    <source>
        <dbReference type="Google" id="ProtNLM"/>
    </source>
</evidence>
<name>A0A2G9UTP9_TELCI</name>
<accession>A0A2G9UTP9</accession>
<keyword evidence="3" id="KW-1185">Reference proteome</keyword>
<evidence type="ECO:0000256" key="1">
    <source>
        <dbReference type="SAM" id="SignalP"/>
    </source>
</evidence>